<protein>
    <recommendedName>
        <fullName evidence="2">Roquin II domain-containing protein</fullName>
    </recommendedName>
</protein>
<proteinExistence type="predicted"/>
<feature type="domain" description="Roquin II" evidence="2">
    <location>
        <begin position="22"/>
        <end position="71"/>
    </location>
</feature>
<dbReference type="InterPro" id="IPR041523">
    <property type="entry name" value="ROQ_II"/>
</dbReference>
<gene>
    <name evidence="4" type="ORF">TOA249_LOCUS31912</name>
    <name evidence="3" type="ORF">UJA718_LOCUS14749</name>
</gene>
<sequence length="85" mass="9821">MSSNNKIPSDNDNNIEVLRSKIRNYEELLTERDAQIIKLEALVQKLSLDMERLALRLKDSEKKVTHLQSQVENQDDSNSPPLCKK</sequence>
<dbReference type="AlphaFoldDB" id="A0A821W3R0"/>
<comment type="caution">
    <text evidence="4">The sequence shown here is derived from an EMBL/GenBank/DDBJ whole genome shotgun (WGS) entry which is preliminary data.</text>
</comment>
<evidence type="ECO:0000313" key="3">
    <source>
        <dbReference type="EMBL" id="CAF4335039.1"/>
    </source>
</evidence>
<evidence type="ECO:0000313" key="6">
    <source>
        <dbReference type="Proteomes" id="UP000663873"/>
    </source>
</evidence>
<dbReference type="EMBL" id="CAJOBS010007025">
    <property type="protein sequence ID" value="CAF4918334.1"/>
    <property type="molecule type" value="Genomic_DNA"/>
</dbReference>
<accession>A0A821W3R0</accession>
<reference evidence="4" key="1">
    <citation type="submission" date="2021-02" db="EMBL/GenBank/DDBJ databases">
        <authorList>
            <person name="Nowell W R."/>
        </authorList>
    </citation>
    <scope>NUCLEOTIDE SEQUENCE</scope>
</reference>
<feature type="region of interest" description="Disordered" evidence="1">
    <location>
        <begin position="66"/>
        <end position="85"/>
    </location>
</feature>
<name>A0A821W3R0_9BILA</name>
<dbReference type="Proteomes" id="UP000663873">
    <property type="component" value="Unassembled WGS sequence"/>
</dbReference>
<dbReference type="Gene3D" id="1.20.120.1790">
    <property type="match status" value="1"/>
</dbReference>
<organism evidence="4 5">
    <name type="scientific">Rotaria socialis</name>
    <dbReference type="NCBI Taxonomy" id="392032"/>
    <lineage>
        <taxon>Eukaryota</taxon>
        <taxon>Metazoa</taxon>
        <taxon>Spiralia</taxon>
        <taxon>Gnathifera</taxon>
        <taxon>Rotifera</taxon>
        <taxon>Eurotatoria</taxon>
        <taxon>Bdelloidea</taxon>
        <taxon>Philodinida</taxon>
        <taxon>Philodinidae</taxon>
        <taxon>Rotaria</taxon>
    </lineage>
</organism>
<keyword evidence="6" id="KW-1185">Reference proteome</keyword>
<dbReference type="Pfam" id="PF18386">
    <property type="entry name" value="ROQ_II"/>
    <property type="match status" value="1"/>
</dbReference>
<evidence type="ECO:0000256" key="1">
    <source>
        <dbReference type="SAM" id="MobiDB-lite"/>
    </source>
</evidence>
<dbReference type="EMBL" id="CAJOBP010002114">
    <property type="protein sequence ID" value="CAF4335039.1"/>
    <property type="molecule type" value="Genomic_DNA"/>
</dbReference>
<evidence type="ECO:0000259" key="2">
    <source>
        <dbReference type="Pfam" id="PF18386"/>
    </source>
</evidence>
<dbReference type="Proteomes" id="UP000663838">
    <property type="component" value="Unassembled WGS sequence"/>
</dbReference>
<evidence type="ECO:0000313" key="4">
    <source>
        <dbReference type="EMBL" id="CAF4918334.1"/>
    </source>
</evidence>
<evidence type="ECO:0000313" key="5">
    <source>
        <dbReference type="Proteomes" id="UP000663838"/>
    </source>
</evidence>